<evidence type="ECO:0000313" key="1">
    <source>
        <dbReference type="EMBL" id="MCG2631626.1"/>
    </source>
</evidence>
<name>A0A9X1RFG9_9BRAD</name>
<reference evidence="1" key="1">
    <citation type="submission" date="2022-01" db="EMBL/GenBank/DDBJ databases">
        <title>Genome sequnece data of strain Bradyrhizobium sp. nov.</title>
        <authorList>
            <person name="Zhang J."/>
        </authorList>
    </citation>
    <scope>NUCLEOTIDE SEQUENCE</scope>
    <source>
        <strain evidence="1">WYCCWR 13023</strain>
    </source>
</reference>
<proteinExistence type="predicted"/>
<dbReference type="RefSeq" id="WP_237891706.1">
    <property type="nucleotide sequence ID" value="NZ_JAKLTY010000030.1"/>
</dbReference>
<protein>
    <submittedName>
        <fullName evidence="1">Uncharacterized protein</fullName>
    </submittedName>
</protein>
<dbReference type="AlphaFoldDB" id="A0A9X1RFG9"/>
<comment type="caution">
    <text evidence="1">The sequence shown here is derived from an EMBL/GenBank/DDBJ whole genome shotgun (WGS) entry which is preliminary data.</text>
</comment>
<dbReference type="Proteomes" id="UP001139054">
    <property type="component" value="Unassembled WGS sequence"/>
</dbReference>
<dbReference type="EMBL" id="JAKLTY010000030">
    <property type="protein sequence ID" value="MCG2631626.1"/>
    <property type="molecule type" value="Genomic_DNA"/>
</dbReference>
<gene>
    <name evidence="1" type="ORF">L6654_33860</name>
</gene>
<evidence type="ECO:0000313" key="2">
    <source>
        <dbReference type="Proteomes" id="UP001139054"/>
    </source>
</evidence>
<sequence>MADLETAVESAAIERVMATFVQMKNLRHQYQVQAGKDVAYFSYAQVTGGEVDEKRLVVAGLRRLKDLERTSGLTR</sequence>
<organism evidence="1 2">
    <name type="scientific">Bradyrhizobium zhengyangense</name>
    <dbReference type="NCBI Taxonomy" id="2911009"/>
    <lineage>
        <taxon>Bacteria</taxon>
        <taxon>Pseudomonadati</taxon>
        <taxon>Pseudomonadota</taxon>
        <taxon>Alphaproteobacteria</taxon>
        <taxon>Hyphomicrobiales</taxon>
        <taxon>Nitrobacteraceae</taxon>
        <taxon>Bradyrhizobium</taxon>
    </lineage>
</organism>
<accession>A0A9X1RFG9</accession>